<dbReference type="EMBL" id="KV784360">
    <property type="protein sequence ID" value="OEU14915.1"/>
    <property type="molecule type" value="Genomic_DNA"/>
</dbReference>
<dbReference type="KEGG" id="fcy:FRACYDRAFT_269710"/>
<gene>
    <name evidence="1" type="ORF">FRACYDRAFT_269710</name>
</gene>
<evidence type="ECO:0000313" key="1">
    <source>
        <dbReference type="EMBL" id="OEU14915.1"/>
    </source>
</evidence>
<protein>
    <submittedName>
        <fullName evidence="1">Uncharacterized protein</fullName>
    </submittedName>
</protein>
<accession>A0A1E7FA60</accession>
<name>A0A1E7FA60_9STRA</name>
<dbReference type="InParanoid" id="A0A1E7FA60"/>
<sequence length="158" mass="17416">MGRHKCVNCDNWLDVHSPECENCGYGPRYGAWVCDSCATAGGCDRCGESMCFSCVYQKFLCCGQVLCGVDDPSDKNCAGKHTEKTLKCGHTGCNFQKEDDGCRTCNIIDEANVEKDAIAEDIITIKSVMGRIKSKSIKSALESMIKDHEGNKRKRLDK</sequence>
<dbReference type="Proteomes" id="UP000095751">
    <property type="component" value="Unassembled WGS sequence"/>
</dbReference>
<evidence type="ECO:0000313" key="2">
    <source>
        <dbReference type="Proteomes" id="UP000095751"/>
    </source>
</evidence>
<organism evidence="1 2">
    <name type="scientific">Fragilariopsis cylindrus CCMP1102</name>
    <dbReference type="NCBI Taxonomy" id="635003"/>
    <lineage>
        <taxon>Eukaryota</taxon>
        <taxon>Sar</taxon>
        <taxon>Stramenopiles</taxon>
        <taxon>Ochrophyta</taxon>
        <taxon>Bacillariophyta</taxon>
        <taxon>Bacillariophyceae</taxon>
        <taxon>Bacillariophycidae</taxon>
        <taxon>Bacillariales</taxon>
        <taxon>Bacillariaceae</taxon>
        <taxon>Fragilariopsis</taxon>
    </lineage>
</organism>
<keyword evidence="2" id="KW-1185">Reference proteome</keyword>
<proteinExistence type="predicted"/>
<reference evidence="1 2" key="1">
    <citation type="submission" date="2016-09" db="EMBL/GenBank/DDBJ databases">
        <title>Extensive genetic diversity and differential bi-allelic expression allows diatom success in the polar Southern Ocean.</title>
        <authorList>
            <consortium name="DOE Joint Genome Institute"/>
            <person name="Mock T."/>
            <person name="Otillar R.P."/>
            <person name="Strauss J."/>
            <person name="Dupont C."/>
            <person name="Frickenhaus S."/>
            <person name="Maumus F."/>
            <person name="Mcmullan M."/>
            <person name="Sanges R."/>
            <person name="Schmutz J."/>
            <person name="Toseland A."/>
            <person name="Valas R."/>
            <person name="Veluchamy A."/>
            <person name="Ward B.J."/>
            <person name="Allen A."/>
            <person name="Barry K."/>
            <person name="Falciatore A."/>
            <person name="Ferrante M."/>
            <person name="Fortunato A.E."/>
            <person name="Gloeckner G."/>
            <person name="Gruber A."/>
            <person name="Hipkin R."/>
            <person name="Janech M."/>
            <person name="Kroth P."/>
            <person name="Leese F."/>
            <person name="Lindquist E."/>
            <person name="Lyon B.R."/>
            <person name="Martin J."/>
            <person name="Mayer C."/>
            <person name="Parker M."/>
            <person name="Quesneville H."/>
            <person name="Raymond J."/>
            <person name="Uhlig C."/>
            <person name="Valentin K.U."/>
            <person name="Worden A.Z."/>
            <person name="Armbrust E.V."/>
            <person name="Bowler C."/>
            <person name="Green B."/>
            <person name="Moulton V."/>
            <person name="Van Oosterhout C."/>
            <person name="Grigoriev I."/>
        </authorList>
    </citation>
    <scope>NUCLEOTIDE SEQUENCE [LARGE SCALE GENOMIC DNA]</scope>
    <source>
        <strain evidence="1 2">CCMP1102</strain>
    </source>
</reference>
<dbReference type="AlphaFoldDB" id="A0A1E7FA60"/>